<evidence type="ECO:0000313" key="2">
    <source>
        <dbReference type="Proteomes" id="UP001054945"/>
    </source>
</evidence>
<protein>
    <submittedName>
        <fullName evidence="1">Uncharacterized protein</fullName>
    </submittedName>
</protein>
<dbReference type="AlphaFoldDB" id="A0AAV4N3M9"/>
<organism evidence="1 2">
    <name type="scientific">Caerostris extrusa</name>
    <name type="common">Bark spider</name>
    <name type="synonym">Caerostris bankana</name>
    <dbReference type="NCBI Taxonomy" id="172846"/>
    <lineage>
        <taxon>Eukaryota</taxon>
        <taxon>Metazoa</taxon>
        <taxon>Ecdysozoa</taxon>
        <taxon>Arthropoda</taxon>
        <taxon>Chelicerata</taxon>
        <taxon>Arachnida</taxon>
        <taxon>Araneae</taxon>
        <taxon>Araneomorphae</taxon>
        <taxon>Entelegynae</taxon>
        <taxon>Araneoidea</taxon>
        <taxon>Araneidae</taxon>
        <taxon>Caerostris</taxon>
    </lineage>
</organism>
<proteinExistence type="predicted"/>
<dbReference type="EMBL" id="BPLR01020429">
    <property type="protein sequence ID" value="GIX78618.1"/>
    <property type="molecule type" value="Genomic_DNA"/>
</dbReference>
<comment type="caution">
    <text evidence="1">The sequence shown here is derived from an EMBL/GenBank/DDBJ whole genome shotgun (WGS) entry which is preliminary data.</text>
</comment>
<sequence>MSETKLTLNELRAVFGRVILIWSDGKPRLANSRQAAYLRFRSPESAASPAPYGGDNEPHQPFPARCDPLIRRVMKSSTAPTGPPQTVPAEHANRADSLERGFLAPPQDAAAKNKLMAHAKGNRTVWHVCRQQRFVRQSVQIMDAWFETRGEKTAENISVFILSIFFPNAAGFISAVIHDVTLSSCCPECVGVVTKHKPLFQVSGLVETVTTEDWCEDGLVSADTCNSIAITAAHVLPFAQALLPLDPTDF</sequence>
<reference evidence="1 2" key="1">
    <citation type="submission" date="2021-06" db="EMBL/GenBank/DDBJ databases">
        <title>Caerostris extrusa draft genome.</title>
        <authorList>
            <person name="Kono N."/>
            <person name="Arakawa K."/>
        </authorList>
    </citation>
    <scope>NUCLEOTIDE SEQUENCE [LARGE SCALE GENOMIC DNA]</scope>
</reference>
<name>A0AAV4N3M9_CAEEX</name>
<accession>A0AAV4N3M9</accession>
<gene>
    <name evidence="1" type="ORF">CEXT_323151</name>
</gene>
<dbReference type="Proteomes" id="UP001054945">
    <property type="component" value="Unassembled WGS sequence"/>
</dbReference>
<evidence type="ECO:0000313" key="1">
    <source>
        <dbReference type="EMBL" id="GIX78618.1"/>
    </source>
</evidence>
<keyword evidence="2" id="KW-1185">Reference proteome</keyword>